<dbReference type="Pfam" id="PF17862">
    <property type="entry name" value="AAA_lid_3"/>
    <property type="match status" value="2"/>
</dbReference>
<feature type="domain" description="AAA+ ATPase" evidence="5">
    <location>
        <begin position="551"/>
        <end position="687"/>
    </location>
</feature>
<dbReference type="InterPro" id="IPR027417">
    <property type="entry name" value="P-loop_NTPase"/>
</dbReference>
<dbReference type="GO" id="GO:0005524">
    <property type="term" value="F:ATP binding"/>
    <property type="evidence" value="ECO:0007669"/>
    <property type="project" value="UniProtKB-KW"/>
</dbReference>
<dbReference type="InterPro" id="IPR009010">
    <property type="entry name" value="Asp_de-COase-like_dom_sf"/>
</dbReference>
<dbReference type="Gene3D" id="3.40.50.300">
    <property type="entry name" value="P-loop containing nucleotide triphosphate hydrolases"/>
    <property type="match status" value="2"/>
</dbReference>
<dbReference type="SUPFAM" id="SSF50692">
    <property type="entry name" value="ADC-like"/>
    <property type="match status" value="1"/>
</dbReference>
<keyword evidence="3" id="KW-0067">ATP-binding</keyword>
<accession>A0A0L0NQJ9</accession>
<dbReference type="CDD" id="cd19511">
    <property type="entry name" value="RecA-like_CDC48_r2-like"/>
    <property type="match status" value="1"/>
</dbReference>
<evidence type="ECO:0000256" key="1">
    <source>
        <dbReference type="ARBA" id="ARBA00022737"/>
    </source>
</evidence>
<sequence length="782" mass="84307">MSSKTKKKSAGTDLKTQADAVPTSSAKKVKVPKSFIARPSDTKKHTTVHLQSQIAEALELTKGQFVVVSKEGAGAVVAILEVDDDCESNVLKVPQALRELAGILLGDRLQISKKTSQPTYAKEVVCCIENGAKWDEISSAVKQGVADVGVFQPGLKLMVKGRAVTIAGAADNTGSVDSITSKISQMTLESSVDLSLVSPAYLFHSSMTLKATTDGFDYSLYPRVPRPLSLDHVGGLSKAISLLQSTVKLPLHHPTLFSDFGISPPRGILLHGPPGTGKTMLLRCVAYECGAHVLMINGPSVVSKYLGETENTIRELFAEAVKYQPSIIFMDEIDSLAPKRGSDDAGETESRVVATLLTMMDGMGDSGRVVVVGATNRPNLIDPALRRPGRFDQEVEIGIPDAEARADILSKQLARIKPEKCNLLPDDISDIASKTHGYVGADLAALCREGVMKTIARGLTGSLAPVRIGNIATLDLTNVNHIDSTIKIEKADLESALIDVRPSAMREIFLEMPKISWDDIGGQHELKQKLTEVVQLPLEAANTFSSLGISAPKGVLLYGPPGCSKTLTAKALASESGLNFLAVKGPEIFNKYVGESERTIREIFRKARAAAPSIIFFDEIDALASSREEALTLAAQHVLTSLLNEIDGVEELNGVVIVAATNRPSEIDPALLRPGRLDRHIYVAPPDKEARLHILHRKCQKFDIDNADSLFEDLAEATDGCSGAEVALLCQEAGLAAIMENKEARKVEERHFLHALKSISKGITPEMLEYYEDFSHRSGLSM</sequence>
<dbReference type="InterPro" id="IPR003960">
    <property type="entry name" value="ATPase_AAA_CS"/>
</dbReference>
<dbReference type="VEuPathDB" id="FungiDB:CJI97_000116"/>
<evidence type="ECO:0000313" key="7">
    <source>
        <dbReference type="Proteomes" id="UP000037122"/>
    </source>
</evidence>
<name>A0A0L0NQJ9_CANAR</name>
<dbReference type="Gene3D" id="2.40.40.20">
    <property type="match status" value="1"/>
</dbReference>
<dbReference type="Proteomes" id="UP000037122">
    <property type="component" value="Unassembled WGS sequence"/>
</dbReference>
<organism evidence="6 7">
    <name type="scientific">Candidozyma auris</name>
    <name type="common">Yeast</name>
    <name type="synonym">Candida auris</name>
    <dbReference type="NCBI Taxonomy" id="498019"/>
    <lineage>
        <taxon>Eukaryota</taxon>
        <taxon>Fungi</taxon>
        <taxon>Dikarya</taxon>
        <taxon>Ascomycota</taxon>
        <taxon>Saccharomycotina</taxon>
        <taxon>Pichiomycetes</taxon>
        <taxon>Metschnikowiaceae</taxon>
        <taxon>Candidozyma</taxon>
    </lineage>
</organism>
<dbReference type="VEuPathDB" id="FungiDB:B9J08_000111"/>
<dbReference type="InterPro" id="IPR003959">
    <property type="entry name" value="ATPase_AAA_core"/>
</dbReference>
<dbReference type="PANTHER" id="PTHR23077">
    <property type="entry name" value="AAA-FAMILY ATPASE"/>
    <property type="match status" value="1"/>
</dbReference>
<comment type="caution">
    <text evidence="6">The sequence shown here is derived from an EMBL/GenBank/DDBJ whole genome shotgun (WGS) entry which is preliminary data.</text>
</comment>
<dbReference type="VEuPathDB" id="FungiDB:CJJ07_000527"/>
<dbReference type="AlphaFoldDB" id="A0A0L0NQJ9"/>
<dbReference type="GO" id="GO:0005737">
    <property type="term" value="C:cytoplasm"/>
    <property type="evidence" value="ECO:0007669"/>
    <property type="project" value="TreeGrafter"/>
</dbReference>
<proteinExistence type="predicted"/>
<evidence type="ECO:0000256" key="4">
    <source>
        <dbReference type="SAM" id="MobiDB-lite"/>
    </source>
</evidence>
<dbReference type="VEuPathDB" id="FungiDB:CJI96_0001547"/>
<dbReference type="InterPro" id="IPR050168">
    <property type="entry name" value="AAA_ATPase_domain"/>
</dbReference>
<dbReference type="FunFam" id="3.40.50.300:FF:000018">
    <property type="entry name" value="Cell division control 48"/>
    <property type="match status" value="1"/>
</dbReference>
<protein>
    <submittedName>
        <fullName evidence="6">Aaa+-type atpase</fullName>
    </submittedName>
</protein>
<reference evidence="7" key="1">
    <citation type="journal article" date="2015" name="BMC Genomics">
        <title>Draft genome of a commonly misdiagnosed multidrug resistant pathogen Candida auris.</title>
        <authorList>
            <person name="Chatterjee S."/>
            <person name="Alampalli S.V."/>
            <person name="Nageshan R.K."/>
            <person name="Chettiar S.T."/>
            <person name="Joshi S."/>
            <person name="Tatu U.S."/>
        </authorList>
    </citation>
    <scope>NUCLEOTIDE SEQUENCE [LARGE SCALE GENOMIC DNA]</scope>
    <source>
        <strain evidence="7">6684</strain>
    </source>
</reference>
<feature type="domain" description="AAA+ ATPase" evidence="5">
    <location>
        <begin position="264"/>
        <end position="401"/>
    </location>
</feature>
<dbReference type="InterPro" id="IPR041569">
    <property type="entry name" value="AAA_lid_3"/>
</dbReference>
<dbReference type="InterPro" id="IPR003593">
    <property type="entry name" value="AAA+_ATPase"/>
</dbReference>
<dbReference type="VEuPathDB" id="FungiDB:QG37_07757"/>
<evidence type="ECO:0000256" key="2">
    <source>
        <dbReference type="ARBA" id="ARBA00022741"/>
    </source>
</evidence>
<dbReference type="SMART" id="SM00382">
    <property type="entry name" value="AAA"/>
    <property type="match status" value="2"/>
</dbReference>
<keyword evidence="2" id="KW-0547">Nucleotide-binding</keyword>
<feature type="region of interest" description="Disordered" evidence="4">
    <location>
        <begin position="1"/>
        <end position="27"/>
    </location>
</feature>
<keyword evidence="1" id="KW-0677">Repeat</keyword>
<dbReference type="SUPFAM" id="SSF52540">
    <property type="entry name" value="P-loop containing nucleoside triphosphate hydrolases"/>
    <property type="match status" value="2"/>
</dbReference>
<dbReference type="CDD" id="cd19503">
    <property type="entry name" value="RecA-like_CDC48_NLV2_r1-like"/>
    <property type="match status" value="1"/>
</dbReference>
<dbReference type="PANTHER" id="PTHR23077:SF27">
    <property type="entry name" value="ATPASE FAMILY GENE 2 PROTEIN HOMOLOG A"/>
    <property type="match status" value="1"/>
</dbReference>
<dbReference type="Pfam" id="PF00004">
    <property type="entry name" value="AAA"/>
    <property type="match status" value="2"/>
</dbReference>
<evidence type="ECO:0000256" key="3">
    <source>
        <dbReference type="ARBA" id="ARBA00022840"/>
    </source>
</evidence>
<dbReference type="Gene3D" id="1.10.8.60">
    <property type="match status" value="2"/>
</dbReference>
<evidence type="ECO:0000259" key="5">
    <source>
        <dbReference type="SMART" id="SM00382"/>
    </source>
</evidence>
<dbReference type="GO" id="GO:0016887">
    <property type="term" value="F:ATP hydrolysis activity"/>
    <property type="evidence" value="ECO:0007669"/>
    <property type="project" value="InterPro"/>
</dbReference>
<evidence type="ECO:0000313" key="6">
    <source>
        <dbReference type="EMBL" id="KND95945.1"/>
    </source>
</evidence>
<dbReference type="FunFam" id="3.40.50.300:FF:000012">
    <property type="entry name" value="Transitional endoplasmic reticulum ATPase"/>
    <property type="match status" value="1"/>
</dbReference>
<dbReference type="EMBL" id="LGST01000063">
    <property type="protein sequence ID" value="KND95945.1"/>
    <property type="molecule type" value="Genomic_DNA"/>
</dbReference>
<dbReference type="VEuPathDB" id="FungiDB:CJJ09_002085"/>
<gene>
    <name evidence="6" type="ORF">QG37_07757</name>
</gene>
<dbReference type="PROSITE" id="PS00674">
    <property type="entry name" value="AAA"/>
    <property type="match status" value="2"/>
</dbReference>